<dbReference type="GO" id="GO:0004373">
    <property type="term" value="F:alpha-1,4-glucan glucosyltransferase (UDP-glucose donor) activity"/>
    <property type="evidence" value="ECO:0007669"/>
    <property type="project" value="InterPro"/>
</dbReference>
<evidence type="ECO:0000256" key="3">
    <source>
        <dbReference type="ARBA" id="ARBA00010281"/>
    </source>
</evidence>
<dbReference type="GO" id="GO:0005829">
    <property type="term" value="C:cytosol"/>
    <property type="evidence" value="ECO:0007669"/>
    <property type="project" value="TreeGrafter"/>
</dbReference>
<sequence length="512" mass="57724">MDLSRYIKTRDTDSQLGRRRLNVLFASSEVAPFSKTGGLADVAASLPQALARRGHNVSIVTPLYKHLDPKAMRLSRRLAPLEVPRKSKNQSKVEVTVWESRLDSGVRVFFIDAPQYFDRDGLYGYDDQSFEDNAERFAFFSRAVVELALTSPMSIDIIHSNDWHTGLVPIYGKHYYAEEFANTRFVMTIHNLAFQGKFDATSFKATGLPRKYNASGELLDDEGQLNYLAGALRYADLITTVSPTYAREIQRKKNGFGLHELLQERKDDLEGVLNGADYGVWSPDVDRFIEVRYSVETLNGKRQNKAHLQHSLGLPVRPTLPLVGMVSRLTEQKGVDLLVPAIRSLLTELKDEREGFQVIILGDGPDKVVKELKQLEDQFPNRARIIAGYDEAMAHRIQASADMLLIPSRFEPCGLTQIYAMRYGTVPVVHATGGLADTVVDLRDDPENGTGFVFTEHNADALAGAIERAGAAYRNYRKWRPLMIRAMGKDFSWRESAMRYEELFLDALPEQN</sequence>
<evidence type="ECO:0000256" key="6">
    <source>
        <dbReference type="ARBA" id="ARBA00023056"/>
    </source>
</evidence>
<comment type="catalytic activity">
    <reaction evidence="1 7">
        <text>[(1-&gt;4)-alpha-D-glucosyl](n) + ADP-alpha-D-glucose = [(1-&gt;4)-alpha-D-glucosyl](n+1) + ADP + H(+)</text>
        <dbReference type="Rhea" id="RHEA:18189"/>
        <dbReference type="Rhea" id="RHEA-COMP:9584"/>
        <dbReference type="Rhea" id="RHEA-COMP:9587"/>
        <dbReference type="ChEBI" id="CHEBI:15378"/>
        <dbReference type="ChEBI" id="CHEBI:15444"/>
        <dbReference type="ChEBI" id="CHEBI:57498"/>
        <dbReference type="ChEBI" id="CHEBI:456216"/>
        <dbReference type="EC" id="2.4.1.21"/>
    </reaction>
</comment>
<organism evidence="10 11">
    <name type="scientific">Lujinxingia litoralis</name>
    <dbReference type="NCBI Taxonomy" id="2211119"/>
    <lineage>
        <taxon>Bacteria</taxon>
        <taxon>Deltaproteobacteria</taxon>
        <taxon>Bradymonadales</taxon>
        <taxon>Lujinxingiaceae</taxon>
        <taxon>Lujinxingia</taxon>
    </lineage>
</organism>
<protein>
    <recommendedName>
        <fullName evidence="7">Glycogen synthase</fullName>
        <ecNumber evidence="7">2.4.1.21</ecNumber>
    </recommendedName>
    <alternativeName>
        <fullName evidence="7">Starch [bacterial glycogen] synthase</fullName>
    </alternativeName>
</protein>
<comment type="pathway">
    <text evidence="7">Glycan biosynthesis; glycogen biosynthesis.</text>
</comment>
<dbReference type="RefSeq" id="WP_111728999.1">
    <property type="nucleotide sequence ID" value="NZ_QHKO01000002.1"/>
</dbReference>
<dbReference type="Proteomes" id="UP000249169">
    <property type="component" value="Unassembled WGS sequence"/>
</dbReference>
<dbReference type="HAMAP" id="MF_00484">
    <property type="entry name" value="Glycogen_synth"/>
    <property type="match status" value="1"/>
</dbReference>
<dbReference type="UniPathway" id="UPA00164"/>
<dbReference type="PANTHER" id="PTHR45825:SF11">
    <property type="entry name" value="ALPHA AMYLASE DOMAIN-CONTAINING PROTEIN"/>
    <property type="match status" value="1"/>
</dbReference>
<comment type="caution">
    <text evidence="10">The sequence shown here is derived from an EMBL/GenBank/DDBJ whole genome shotgun (WGS) entry which is preliminary data.</text>
</comment>
<dbReference type="Pfam" id="PF08323">
    <property type="entry name" value="Glyco_transf_5"/>
    <property type="match status" value="1"/>
</dbReference>
<proteinExistence type="inferred from homology"/>
<dbReference type="InterPro" id="IPR011835">
    <property type="entry name" value="GS/SS"/>
</dbReference>
<feature type="domain" description="Starch synthase catalytic" evidence="9">
    <location>
        <begin position="22"/>
        <end position="264"/>
    </location>
</feature>
<dbReference type="NCBIfam" id="TIGR02095">
    <property type="entry name" value="glgA"/>
    <property type="match status" value="1"/>
</dbReference>
<dbReference type="AlphaFoldDB" id="A0A328CCU3"/>
<reference evidence="10 11" key="1">
    <citation type="submission" date="2018-05" db="EMBL/GenBank/DDBJ databases">
        <title>Lujinxingia marina gen. nov. sp. nov., a new facultative anaerobic member of the class Deltaproteobacteria, and proposal of Lujinxingaceae fam. nov.</title>
        <authorList>
            <person name="Li C.-M."/>
        </authorList>
    </citation>
    <scope>NUCLEOTIDE SEQUENCE [LARGE SCALE GENOMIC DNA]</scope>
    <source>
        <strain evidence="10 11">B210</strain>
    </source>
</reference>
<name>A0A328CCU3_9DELT</name>
<keyword evidence="11" id="KW-1185">Reference proteome</keyword>
<evidence type="ECO:0000256" key="4">
    <source>
        <dbReference type="ARBA" id="ARBA00022676"/>
    </source>
</evidence>
<dbReference type="EMBL" id="QHKO01000002">
    <property type="protein sequence ID" value="RAL23741.1"/>
    <property type="molecule type" value="Genomic_DNA"/>
</dbReference>
<dbReference type="PANTHER" id="PTHR45825">
    <property type="entry name" value="GRANULE-BOUND STARCH SYNTHASE 1, CHLOROPLASTIC/AMYLOPLASTIC"/>
    <property type="match status" value="1"/>
</dbReference>
<dbReference type="NCBIfam" id="NF001899">
    <property type="entry name" value="PRK00654.1-2"/>
    <property type="match status" value="1"/>
</dbReference>
<dbReference type="CDD" id="cd03791">
    <property type="entry name" value="GT5_Glycogen_synthase_DULL1-like"/>
    <property type="match status" value="1"/>
</dbReference>
<evidence type="ECO:0000256" key="1">
    <source>
        <dbReference type="ARBA" id="ARBA00001478"/>
    </source>
</evidence>
<feature type="domain" description="Glycosyl transferase family 1" evidence="8">
    <location>
        <begin position="319"/>
        <end position="469"/>
    </location>
</feature>
<dbReference type="Gene3D" id="3.40.50.2000">
    <property type="entry name" value="Glycogen Phosphorylase B"/>
    <property type="match status" value="2"/>
</dbReference>
<dbReference type="GO" id="GO:0005978">
    <property type="term" value="P:glycogen biosynthetic process"/>
    <property type="evidence" value="ECO:0007669"/>
    <property type="project" value="UniProtKB-UniRule"/>
</dbReference>
<keyword evidence="4 7" id="KW-0328">Glycosyltransferase</keyword>
<evidence type="ECO:0000313" key="10">
    <source>
        <dbReference type="EMBL" id="RAL23741.1"/>
    </source>
</evidence>
<evidence type="ECO:0000256" key="2">
    <source>
        <dbReference type="ARBA" id="ARBA00002764"/>
    </source>
</evidence>
<dbReference type="EC" id="2.4.1.21" evidence="7"/>
<dbReference type="SUPFAM" id="SSF53756">
    <property type="entry name" value="UDP-Glycosyltransferase/glycogen phosphorylase"/>
    <property type="match status" value="1"/>
</dbReference>
<evidence type="ECO:0000313" key="11">
    <source>
        <dbReference type="Proteomes" id="UP000249169"/>
    </source>
</evidence>
<keyword evidence="5 7" id="KW-0808">Transferase</keyword>
<accession>A0A328CCU3</accession>
<feature type="binding site" evidence="7">
    <location>
        <position position="35"/>
    </location>
    <ligand>
        <name>ADP-alpha-D-glucose</name>
        <dbReference type="ChEBI" id="CHEBI:57498"/>
    </ligand>
</feature>
<evidence type="ECO:0000259" key="8">
    <source>
        <dbReference type="Pfam" id="PF00534"/>
    </source>
</evidence>
<comment type="similarity">
    <text evidence="3 7">Belongs to the glycosyltransferase 1 family. Bacterial/plant glycogen synthase subfamily.</text>
</comment>
<dbReference type="OrthoDB" id="9808590at2"/>
<dbReference type="GO" id="GO:0009011">
    <property type="term" value="F:alpha-1,4-glucan glucosyltransferase (ADP-glucose donor) activity"/>
    <property type="evidence" value="ECO:0007669"/>
    <property type="project" value="UniProtKB-UniRule"/>
</dbReference>
<keyword evidence="6 7" id="KW-0320">Glycogen biosynthesis</keyword>
<comment type="function">
    <text evidence="2 7">Synthesizes alpha-1,4-glucan chains using ADP-glucose.</text>
</comment>
<gene>
    <name evidence="7" type="primary">glgA</name>
    <name evidence="10" type="ORF">DL240_06180</name>
</gene>
<evidence type="ECO:0000259" key="9">
    <source>
        <dbReference type="Pfam" id="PF08323"/>
    </source>
</evidence>
<dbReference type="Pfam" id="PF00534">
    <property type="entry name" value="Glycos_transf_1"/>
    <property type="match status" value="1"/>
</dbReference>
<dbReference type="InterPro" id="IPR013534">
    <property type="entry name" value="Starch_synth_cat_dom"/>
</dbReference>
<dbReference type="InterPro" id="IPR001296">
    <property type="entry name" value="Glyco_trans_1"/>
</dbReference>
<evidence type="ECO:0000256" key="7">
    <source>
        <dbReference type="HAMAP-Rule" id="MF_00484"/>
    </source>
</evidence>
<evidence type="ECO:0000256" key="5">
    <source>
        <dbReference type="ARBA" id="ARBA00022679"/>
    </source>
</evidence>